<comment type="caution">
    <text evidence="3">The sequence shown here is derived from an EMBL/GenBank/DDBJ whole genome shotgun (WGS) entry which is preliminary data.</text>
</comment>
<feature type="transmembrane region" description="Helical" evidence="1">
    <location>
        <begin position="35"/>
        <end position="54"/>
    </location>
</feature>
<feature type="domain" description="DUF3899" evidence="2">
    <location>
        <begin position="34"/>
        <end position="115"/>
    </location>
</feature>
<reference evidence="3 4" key="1">
    <citation type="submission" date="2016-01" db="EMBL/GenBank/DDBJ databases">
        <authorList>
            <person name="Oliw E.H."/>
        </authorList>
    </citation>
    <scope>NUCLEOTIDE SEQUENCE [LARGE SCALE GENOMIC DNA]</scope>
    <source>
        <strain evidence="3 4">KA00635</strain>
    </source>
</reference>
<evidence type="ECO:0000313" key="4">
    <source>
        <dbReference type="Proteomes" id="UP000070422"/>
    </source>
</evidence>
<keyword evidence="1" id="KW-0472">Membrane</keyword>
<keyword evidence="1" id="KW-1133">Transmembrane helix</keyword>
<keyword evidence="1" id="KW-0812">Transmembrane</keyword>
<dbReference type="Proteomes" id="UP000070422">
    <property type="component" value="Unassembled WGS sequence"/>
</dbReference>
<dbReference type="OrthoDB" id="2134795at2"/>
<dbReference type="AlphaFoldDB" id="A0A133Y280"/>
<feature type="transmembrane region" description="Helical" evidence="1">
    <location>
        <begin position="100"/>
        <end position="120"/>
    </location>
</feature>
<dbReference type="STRING" id="87541.AWM71_01830"/>
<dbReference type="EMBL" id="LSCQ01000028">
    <property type="protein sequence ID" value="KXB37280.1"/>
    <property type="molecule type" value="Genomic_DNA"/>
</dbReference>
<proteinExistence type="predicted"/>
<name>A0A133Y280_9LACT</name>
<evidence type="ECO:0000256" key="1">
    <source>
        <dbReference type="SAM" id="Phobius"/>
    </source>
</evidence>
<dbReference type="InterPro" id="IPR025007">
    <property type="entry name" value="DUF3899"/>
</dbReference>
<gene>
    <name evidence="3" type="ORF">HMPREF3187_00635</name>
</gene>
<evidence type="ECO:0000313" key="3">
    <source>
        <dbReference type="EMBL" id="KXB37280.1"/>
    </source>
</evidence>
<dbReference type="PATRIC" id="fig|87541.4.peg.635"/>
<evidence type="ECO:0000259" key="2">
    <source>
        <dbReference type="Pfam" id="PF13038"/>
    </source>
</evidence>
<dbReference type="RefSeq" id="WP_060936649.1">
    <property type="nucleotide sequence ID" value="NZ_JASOZP010000019.1"/>
</dbReference>
<accession>A0A133Y280</accession>
<sequence length="121" mass="13922">MKKKLNLILLIVLTLFPLLYHLTLSSKGIFLDLSNGYFMIAGFILIPSLGLWIIHSGTFDNFHAMWKKYGLHLFRPNPVQDNQEPLVPLSDLMTKNYQQGLMIGGFFLTLSLTFLILYLLF</sequence>
<organism evidence="3 4">
    <name type="scientific">Aerococcus christensenii</name>
    <dbReference type="NCBI Taxonomy" id="87541"/>
    <lineage>
        <taxon>Bacteria</taxon>
        <taxon>Bacillati</taxon>
        <taxon>Bacillota</taxon>
        <taxon>Bacilli</taxon>
        <taxon>Lactobacillales</taxon>
        <taxon>Aerococcaceae</taxon>
        <taxon>Aerococcus</taxon>
    </lineage>
</organism>
<dbReference type="Pfam" id="PF13038">
    <property type="entry name" value="DUF3899"/>
    <property type="match status" value="1"/>
</dbReference>
<protein>
    <recommendedName>
        <fullName evidence="2">DUF3899 domain-containing protein</fullName>
    </recommendedName>
</protein>